<keyword evidence="2" id="KW-0813">Transport</keyword>
<feature type="transmembrane region" description="Helical" evidence="7">
    <location>
        <begin position="78"/>
        <end position="97"/>
    </location>
</feature>
<dbReference type="SUPFAM" id="SSF103473">
    <property type="entry name" value="MFS general substrate transporter"/>
    <property type="match status" value="1"/>
</dbReference>
<dbReference type="InterPro" id="IPR011701">
    <property type="entry name" value="MFS"/>
</dbReference>
<keyword evidence="3" id="KW-1003">Cell membrane</keyword>
<feature type="transmembrane region" description="Helical" evidence="7">
    <location>
        <begin position="283"/>
        <end position="301"/>
    </location>
</feature>
<dbReference type="PANTHER" id="PTHR23513:SF9">
    <property type="entry name" value="ENTEROBACTIN EXPORTER ENTS"/>
    <property type="match status" value="1"/>
</dbReference>
<keyword evidence="6 7" id="KW-0472">Membrane</keyword>
<comment type="subcellular location">
    <subcellularLocation>
        <location evidence="1">Cell inner membrane</location>
        <topology evidence="1">Multi-pass membrane protein</topology>
    </subcellularLocation>
</comment>
<feature type="transmembrane region" description="Helical" evidence="7">
    <location>
        <begin position="368"/>
        <end position="388"/>
    </location>
</feature>
<dbReference type="Gene3D" id="1.20.1250.20">
    <property type="entry name" value="MFS general substrate transporter like domains"/>
    <property type="match status" value="1"/>
</dbReference>
<feature type="transmembrane region" description="Helical" evidence="7">
    <location>
        <begin position="307"/>
        <end position="325"/>
    </location>
</feature>
<feature type="transmembrane region" description="Helical" evidence="7">
    <location>
        <begin position="21"/>
        <end position="44"/>
    </location>
</feature>
<comment type="caution">
    <text evidence="8">The sequence shown here is derived from an EMBL/GenBank/DDBJ whole genome shotgun (WGS) entry which is preliminary data.</text>
</comment>
<feature type="transmembrane region" description="Helical" evidence="7">
    <location>
        <begin position="163"/>
        <end position="186"/>
    </location>
</feature>
<keyword evidence="5 7" id="KW-1133">Transmembrane helix</keyword>
<evidence type="ECO:0000256" key="2">
    <source>
        <dbReference type="ARBA" id="ARBA00022448"/>
    </source>
</evidence>
<dbReference type="EMBL" id="JAVRET010000002">
    <property type="protein sequence ID" value="MDT0407758.1"/>
    <property type="molecule type" value="Genomic_DNA"/>
</dbReference>
<gene>
    <name evidence="8" type="ORF">RM698_01660</name>
</gene>
<dbReference type="PANTHER" id="PTHR23513">
    <property type="entry name" value="INTEGRAL MEMBRANE EFFLUX PROTEIN-RELATED"/>
    <property type="match status" value="1"/>
</dbReference>
<proteinExistence type="predicted"/>
<evidence type="ECO:0000313" key="8">
    <source>
        <dbReference type="EMBL" id="MDT0407758.1"/>
    </source>
</evidence>
<dbReference type="RefSeq" id="WP_010262955.1">
    <property type="nucleotide sequence ID" value="NZ_JAVRET010000002.1"/>
</dbReference>
<feature type="transmembrane region" description="Helical" evidence="7">
    <location>
        <begin position="250"/>
        <end position="271"/>
    </location>
</feature>
<sequence>MTVALPSLSRPRLYAVRGTDALASALITYAIPLLVLLTTGSPALTGLVFAVEWTPRIAAFGIAGGLADRYGPARVLRWGNLVRAGCLCAAAAVLLGVHDGRGRTATVLVLGALSGLLAEIGFVASEALGAEAARHASAPHRVQASLTGIDMGAGLAGPALGGLLLLAGPVPLLLSVTALALAASCLSPKQIGALTAPSRAGGGLRNGWRTLCSIPALLWLVGGLAASNAATGLVQAAAPIVVVERFDESAAHLGLVWTLAALASLGVVWAAQRLISRWGTWPVGAASAGLCTTGCVAVAVAPDFGSYAGAVAVMMAAEGGLTVVLRTLRARLIPASGFASTLSASIICVLVPLPVAGLVVGAVPSSHLGTVVAVCSLVQGLVLGGALWRLRTSDARATAAL</sequence>
<accession>A0ABU2QTK1</accession>
<evidence type="ECO:0000256" key="6">
    <source>
        <dbReference type="ARBA" id="ARBA00023136"/>
    </source>
</evidence>
<feature type="transmembrane region" description="Helical" evidence="7">
    <location>
        <begin position="207"/>
        <end position="230"/>
    </location>
</feature>
<keyword evidence="4 7" id="KW-0812">Transmembrane</keyword>
<evidence type="ECO:0000256" key="3">
    <source>
        <dbReference type="ARBA" id="ARBA00022475"/>
    </source>
</evidence>
<evidence type="ECO:0000256" key="4">
    <source>
        <dbReference type="ARBA" id="ARBA00022692"/>
    </source>
</evidence>
<feature type="transmembrane region" description="Helical" evidence="7">
    <location>
        <begin position="337"/>
        <end position="362"/>
    </location>
</feature>
<organism evidence="8 9">
    <name type="scientific">Streptomyces evansiae</name>
    <dbReference type="NCBI Taxonomy" id="3075535"/>
    <lineage>
        <taxon>Bacteria</taxon>
        <taxon>Bacillati</taxon>
        <taxon>Actinomycetota</taxon>
        <taxon>Actinomycetes</taxon>
        <taxon>Kitasatosporales</taxon>
        <taxon>Streptomycetaceae</taxon>
        <taxon>Streptomyces</taxon>
    </lineage>
</organism>
<evidence type="ECO:0000256" key="7">
    <source>
        <dbReference type="SAM" id="Phobius"/>
    </source>
</evidence>
<dbReference type="InterPro" id="IPR036259">
    <property type="entry name" value="MFS_trans_sf"/>
</dbReference>
<dbReference type="Proteomes" id="UP001183610">
    <property type="component" value="Unassembled WGS sequence"/>
</dbReference>
<keyword evidence="9" id="KW-1185">Reference proteome</keyword>
<feature type="transmembrane region" description="Helical" evidence="7">
    <location>
        <begin position="104"/>
        <end position="124"/>
    </location>
</feature>
<evidence type="ECO:0000256" key="1">
    <source>
        <dbReference type="ARBA" id="ARBA00004429"/>
    </source>
</evidence>
<name>A0ABU2QTK1_9ACTN</name>
<evidence type="ECO:0000256" key="5">
    <source>
        <dbReference type="ARBA" id="ARBA00022989"/>
    </source>
</evidence>
<reference evidence="9" key="1">
    <citation type="submission" date="2023-07" db="EMBL/GenBank/DDBJ databases">
        <title>30 novel species of actinomycetes from the DSMZ collection.</title>
        <authorList>
            <person name="Nouioui I."/>
        </authorList>
    </citation>
    <scope>NUCLEOTIDE SEQUENCE [LARGE SCALE GENOMIC DNA]</scope>
    <source>
        <strain evidence="9">DSM 41979</strain>
    </source>
</reference>
<evidence type="ECO:0000313" key="9">
    <source>
        <dbReference type="Proteomes" id="UP001183610"/>
    </source>
</evidence>
<protein>
    <submittedName>
        <fullName evidence="8">MFS transporter</fullName>
    </submittedName>
</protein>
<dbReference type="Pfam" id="PF07690">
    <property type="entry name" value="MFS_1"/>
    <property type="match status" value="1"/>
</dbReference>